<dbReference type="EMBL" id="HBHW01037779">
    <property type="protein sequence ID" value="CAE0060985.1"/>
    <property type="molecule type" value="Transcribed_RNA"/>
</dbReference>
<reference evidence="2" key="1">
    <citation type="submission" date="2021-01" db="EMBL/GenBank/DDBJ databases">
        <authorList>
            <person name="Corre E."/>
            <person name="Pelletier E."/>
            <person name="Niang G."/>
            <person name="Scheremetjew M."/>
            <person name="Finn R."/>
            <person name="Kale V."/>
            <person name="Holt S."/>
            <person name="Cochrane G."/>
            <person name="Meng A."/>
            <person name="Brown T."/>
            <person name="Cohen L."/>
        </authorList>
    </citation>
    <scope>NUCLEOTIDE SEQUENCE</scope>
    <source>
        <strain evidence="2">CCMP 769</strain>
    </source>
</reference>
<gene>
    <name evidence="2" type="ORF">RMAR00112_LOCUS29051</name>
</gene>
<dbReference type="AlphaFoldDB" id="A0A7S3A424"/>
<proteinExistence type="predicted"/>
<keyword evidence="1" id="KW-1133">Transmembrane helix</keyword>
<keyword evidence="1" id="KW-0812">Transmembrane</keyword>
<accession>A0A7S3A424</accession>
<sequence length="124" mass="14218">MQNLPPAEFEKALVAESLPDEKSFLKRNRLRIQRAYDKIDEGRSLREIMTVMYGLSDEQIENDLDGALRMETRDPSRVYLDTIMFLAVTSLLLFMGFTLRSLLDSKESILPRVVNSLSGFTKAE</sequence>
<evidence type="ECO:0000313" key="2">
    <source>
        <dbReference type="EMBL" id="CAE0060985.1"/>
    </source>
</evidence>
<name>A0A7S3A424_9RHOD</name>
<protein>
    <submittedName>
        <fullName evidence="2">Uncharacterized protein</fullName>
    </submittedName>
</protein>
<feature type="transmembrane region" description="Helical" evidence="1">
    <location>
        <begin position="78"/>
        <end position="99"/>
    </location>
</feature>
<keyword evidence="1" id="KW-0472">Membrane</keyword>
<evidence type="ECO:0000256" key="1">
    <source>
        <dbReference type="SAM" id="Phobius"/>
    </source>
</evidence>
<organism evidence="2">
    <name type="scientific">Rhodosorus marinus</name>
    <dbReference type="NCBI Taxonomy" id="101924"/>
    <lineage>
        <taxon>Eukaryota</taxon>
        <taxon>Rhodophyta</taxon>
        <taxon>Stylonematophyceae</taxon>
        <taxon>Stylonematales</taxon>
        <taxon>Stylonemataceae</taxon>
        <taxon>Rhodosorus</taxon>
    </lineage>
</organism>